<dbReference type="EMBL" id="CM001022">
    <property type="protein sequence ID" value="EFQ24438.1"/>
    <property type="molecule type" value="Genomic_DNA"/>
</dbReference>
<evidence type="ECO:0000256" key="2">
    <source>
        <dbReference type="ARBA" id="ARBA00022448"/>
    </source>
</evidence>
<evidence type="ECO:0000313" key="9">
    <source>
        <dbReference type="Proteomes" id="UP000005096"/>
    </source>
</evidence>
<protein>
    <submittedName>
        <fullName evidence="8">Major facilitator superfamily MFS_1</fullName>
    </submittedName>
</protein>
<dbReference type="STRING" id="584708.Apau_2026"/>
<dbReference type="GO" id="GO:0022857">
    <property type="term" value="F:transmembrane transporter activity"/>
    <property type="evidence" value="ECO:0007669"/>
    <property type="project" value="InterPro"/>
</dbReference>
<keyword evidence="9" id="KW-1185">Reference proteome</keyword>
<dbReference type="Gene3D" id="1.20.1250.20">
    <property type="entry name" value="MFS general substrate transporter like domains"/>
    <property type="match status" value="1"/>
</dbReference>
<dbReference type="Pfam" id="PF07690">
    <property type="entry name" value="MFS_1"/>
    <property type="match status" value="2"/>
</dbReference>
<feature type="transmembrane region" description="Helical" evidence="6">
    <location>
        <begin position="330"/>
        <end position="347"/>
    </location>
</feature>
<dbReference type="RefSeq" id="WP_006301676.1">
    <property type="nucleotide sequence ID" value="NZ_CM001022.1"/>
</dbReference>
<dbReference type="OrthoDB" id="102502at2"/>
<feature type="transmembrane region" description="Helical" evidence="6">
    <location>
        <begin position="199"/>
        <end position="219"/>
    </location>
</feature>
<dbReference type="PROSITE" id="PS50850">
    <property type="entry name" value="MFS"/>
    <property type="match status" value="1"/>
</dbReference>
<dbReference type="PANTHER" id="PTHR42718:SF9">
    <property type="entry name" value="MAJOR FACILITATOR SUPERFAMILY MULTIDRUG TRANSPORTER MFSC"/>
    <property type="match status" value="1"/>
</dbReference>
<evidence type="ECO:0000256" key="5">
    <source>
        <dbReference type="ARBA" id="ARBA00023136"/>
    </source>
</evidence>
<name>E3CXJ4_9BACT</name>
<dbReference type="Gene3D" id="1.20.1720.10">
    <property type="entry name" value="Multidrug resistance protein D"/>
    <property type="match status" value="1"/>
</dbReference>
<evidence type="ECO:0000313" key="8">
    <source>
        <dbReference type="EMBL" id="EFQ24438.1"/>
    </source>
</evidence>
<keyword evidence="4 6" id="KW-1133">Transmembrane helix</keyword>
<dbReference type="InterPro" id="IPR036259">
    <property type="entry name" value="MFS_trans_sf"/>
</dbReference>
<dbReference type="InterPro" id="IPR011701">
    <property type="entry name" value="MFS"/>
</dbReference>
<feature type="transmembrane region" description="Helical" evidence="6">
    <location>
        <begin position="47"/>
        <end position="68"/>
    </location>
</feature>
<dbReference type="AlphaFoldDB" id="E3CXJ4"/>
<dbReference type="InterPro" id="IPR020846">
    <property type="entry name" value="MFS_dom"/>
</dbReference>
<comment type="subcellular location">
    <subcellularLocation>
        <location evidence="1">Membrane</location>
        <topology evidence="1">Multi-pass membrane protein</topology>
    </subcellularLocation>
</comment>
<dbReference type="HOGENOM" id="CLU_000960_28_3_0"/>
<organism evidence="8 9">
    <name type="scientific">Aminomonas paucivorans DSM 12260</name>
    <dbReference type="NCBI Taxonomy" id="584708"/>
    <lineage>
        <taxon>Bacteria</taxon>
        <taxon>Thermotogati</taxon>
        <taxon>Synergistota</taxon>
        <taxon>Synergistia</taxon>
        <taxon>Synergistales</taxon>
        <taxon>Synergistaceae</taxon>
        <taxon>Aminomonas</taxon>
    </lineage>
</organism>
<dbReference type="SUPFAM" id="SSF103473">
    <property type="entry name" value="MFS general substrate transporter"/>
    <property type="match status" value="1"/>
</dbReference>
<feature type="transmembrane region" description="Helical" evidence="6">
    <location>
        <begin position="434"/>
        <end position="455"/>
    </location>
</feature>
<keyword evidence="3 6" id="KW-0812">Transmembrane</keyword>
<keyword evidence="5 6" id="KW-0472">Membrane</keyword>
<keyword evidence="2" id="KW-0813">Transport</keyword>
<dbReference type="eggNOG" id="COG2814">
    <property type="taxonomic scope" value="Bacteria"/>
</dbReference>
<evidence type="ECO:0000256" key="4">
    <source>
        <dbReference type="ARBA" id="ARBA00022989"/>
    </source>
</evidence>
<dbReference type="PRINTS" id="PR01036">
    <property type="entry name" value="TCRTETB"/>
</dbReference>
<accession>E3CXJ4</accession>
<evidence type="ECO:0000259" key="7">
    <source>
        <dbReference type="PROSITE" id="PS50850"/>
    </source>
</evidence>
<evidence type="ECO:0000256" key="6">
    <source>
        <dbReference type="SAM" id="Phobius"/>
    </source>
</evidence>
<feature type="transmembrane region" description="Helical" evidence="6">
    <location>
        <begin position="138"/>
        <end position="156"/>
    </location>
</feature>
<evidence type="ECO:0000256" key="1">
    <source>
        <dbReference type="ARBA" id="ARBA00004141"/>
    </source>
</evidence>
<dbReference type="PANTHER" id="PTHR42718">
    <property type="entry name" value="MAJOR FACILITATOR SUPERFAMILY MULTIDRUG TRANSPORTER MFSC"/>
    <property type="match status" value="1"/>
</dbReference>
<feature type="domain" description="Major facilitator superfamily (MFS) profile" evidence="7">
    <location>
        <begin position="14"/>
        <end position="461"/>
    </location>
</feature>
<feature type="transmembrane region" description="Helical" evidence="6">
    <location>
        <begin position="353"/>
        <end position="372"/>
    </location>
</feature>
<reference evidence="8 9" key="1">
    <citation type="journal article" date="2010" name="Stand. Genomic Sci.">
        <title>Non-contiguous finished genome sequence of Aminomonas paucivorans type strain (GLU-3).</title>
        <authorList>
            <person name="Pitluck S."/>
            <person name="Yasawong M."/>
            <person name="Held B."/>
            <person name="Lapidus A."/>
            <person name="Nolan M."/>
            <person name="Copeland A."/>
            <person name="Lucas S."/>
            <person name="Del Rio T.G."/>
            <person name="Tice H."/>
            <person name="Cheng J.F."/>
            <person name="Chertkov O."/>
            <person name="Goodwin L."/>
            <person name="Tapia R."/>
            <person name="Han C."/>
            <person name="Liolios K."/>
            <person name="Ivanova N."/>
            <person name="Mavromatis K."/>
            <person name="Ovchinnikova G."/>
            <person name="Pati A."/>
            <person name="Chen A."/>
            <person name="Palaniappan K."/>
            <person name="Land M."/>
            <person name="Hauser L."/>
            <person name="Chang Y.J."/>
            <person name="Jeffries C.D."/>
            <person name="Pukall R."/>
            <person name="Spring S."/>
            <person name="Rohde M."/>
            <person name="Sikorski J."/>
            <person name="Goker M."/>
            <person name="Woyke T."/>
            <person name="Bristow J."/>
            <person name="Eisen J.A."/>
            <person name="Markowitz V."/>
            <person name="Hugenholtz P."/>
            <person name="Kyrpides N.C."/>
            <person name="Klenk H.P."/>
        </authorList>
    </citation>
    <scope>NUCLEOTIDE SEQUENCE [LARGE SCALE GENOMIC DNA]</scope>
    <source>
        <strain evidence="8 9">DSM 12260</strain>
    </source>
</reference>
<dbReference type="PaxDb" id="584708-Apau_2026"/>
<feature type="transmembrane region" description="Helical" evidence="6">
    <location>
        <begin position="225"/>
        <end position="242"/>
    </location>
</feature>
<dbReference type="GO" id="GO:0016020">
    <property type="term" value="C:membrane"/>
    <property type="evidence" value="ECO:0007669"/>
    <property type="project" value="UniProtKB-SubCell"/>
</dbReference>
<feature type="transmembrane region" description="Helical" evidence="6">
    <location>
        <begin position="263"/>
        <end position="288"/>
    </location>
</feature>
<gene>
    <name evidence="8" type="ORF">Apau_2026</name>
</gene>
<proteinExistence type="predicted"/>
<evidence type="ECO:0000256" key="3">
    <source>
        <dbReference type="ARBA" id="ARBA00022692"/>
    </source>
</evidence>
<sequence length="463" mass="46952">MEPSPSDSRRKRWVLWISLAASFLPPFMASAVNVGLPDMGREFAQGASSLGAVASVFLFALAVCLAPAGKGLDLYGHARGLGTGCGVFALGCLGGALAPTFPLLLAARGLQGAGGALMTVGGVAILTEAFPPGERGRVLGVNVAAVYLGISLGPTLGGLLVDLAGWRLLFWVPLLPCGATLALLATLPGGLPRGTGRGVLDGVSCGLFGLGLSGLLWGVPRLPEPRGAAALAAGAILWGVFARRQLRSSNPLLDLRLFLRGRAYAFSNLAALLHYGATYGVTFLLSLFLQEIRGLSPRDAGLLLAVQPVVQTLFSPLAGRLSDRFDPGRLASLGMGLTGAGLGLLLFQDTRSSLALLAAAGAVQGLGFAFFSSPNTNAILGSVGRGDLGQASATLALMRVLGQSSSMALVAAVLNLRGLGAVPTGADPLGMVGAMRGCFGLFAGLSVLGVFLSLARGAKEPAS</sequence>
<feature type="transmembrane region" description="Helical" evidence="6">
    <location>
        <begin position="80"/>
        <end position="99"/>
    </location>
</feature>
<feature type="transmembrane region" description="Helical" evidence="6">
    <location>
        <begin position="168"/>
        <end position="187"/>
    </location>
</feature>
<dbReference type="CDD" id="cd17321">
    <property type="entry name" value="MFS_MMR_MDR_like"/>
    <property type="match status" value="1"/>
</dbReference>
<feature type="transmembrane region" description="Helical" evidence="6">
    <location>
        <begin position="105"/>
        <end position="126"/>
    </location>
</feature>
<dbReference type="Proteomes" id="UP000005096">
    <property type="component" value="Chromosome"/>
</dbReference>